<feature type="repeat" description="PPR" evidence="2">
    <location>
        <begin position="615"/>
        <end position="652"/>
    </location>
</feature>
<evidence type="ECO:0000313" key="5">
    <source>
        <dbReference type="Proteomes" id="UP001515500"/>
    </source>
</evidence>
<evidence type="ECO:0000313" key="6">
    <source>
        <dbReference type="RefSeq" id="XP_039136074.1"/>
    </source>
</evidence>
<feature type="region of interest" description="Disordered" evidence="3">
    <location>
        <begin position="1"/>
        <end position="38"/>
    </location>
</feature>
<dbReference type="Pfam" id="PF13041">
    <property type="entry name" value="PPR_2"/>
    <property type="match status" value="1"/>
</dbReference>
<gene>
    <name evidence="6 7" type="primary">LOC120273508</name>
</gene>
<name>A0AB40C9M8_DIOCR</name>
<dbReference type="Pfam" id="PF01535">
    <property type="entry name" value="PPR"/>
    <property type="match status" value="1"/>
</dbReference>
<dbReference type="PANTHER" id="PTHR47942:SF50">
    <property type="entry name" value="OS03G0284900 PROTEIN"/>
    <property type="match status" value="1"/>
</dbReference>
<feature type="repeat" description="PPR" evidence="2">
    <location>
        <begin position="320"/>
        <end position="350"/>
    </location>
</feature>
<protein>
    <submittedName>
        <fullName evidence="6 7">Pentatricopeptide repeat-containing protein At5g02830, chloroplastic</fullName>
    </submittedName>
</protein>
<dbReference type="RefSeq" id="XP_039136074.1">
    <property type="nucleotide sequence ID" value="XM_039280140.1"/>
</dbReference>
<evidence type="ECO:0000313" key="7">
    <source>
        <dbReference type="RefSeq" id="XP_039136076.1"/>
    </source>
</evidence>
<feature type="repeat" description="PPR" evidence="2">
    <location>
        <begin position="429"/>
        <end position="463"/>
    </location>
</feature>
<dbReference type="Gene3D" id="1.25.40.10">
    <property type="entry name" value="Tetratricopeptide repeat domain"/>
    <property type="match status" value="3"/>
</dbReference>
<feature type="repeat" description="PPR" evidence="2">
    <location>
        <begin position="580"/>
        <end position="614"/>
    </location>
</feature>
<organism evidence="5 6">
    <name type="scientific">Dioscorea cayennensis subsp. rotundata</name>
    <name type="common">White Guinea yam</name>
    <name type="synonym">Dioscorea rotundata</name>
    <dbReference type="NCBI Taxonomy" id="55577"/>
    <lineage>
        <taxon>Eukaryota</taxon>
        <taxon>Viridiplantae</taxon>
        <taxon>Streptophyta</taxon>
        <taxon>Embryophyta</taxon>
        <taxon>Tracheophyta</taxon>
        <taxon>Spermatophyta</taxon>
        <taxon>Magnoliopsida</taxon>
        <taxon>Liliopsida</taxon>
        <taxon>Dioscoreales</taxon>
        <taxon>Dioscoreaceae</taxon>
        <taxon>Dioscorea</taxon>
    </lineage>
</organism>
<keyword evidence="5" id="KW-1185">Reference proteome</keyword>
<dbReference type="InterPro" id="IPR002885">
    <property type="entry name" value="PPR_rpt"/>
</dbReference>
<dbReference type="SUPFAM" id="SSF81901">
    <property type="entry name" value="HCP-like"/>
    <property type="match status" value="1"/>
</dbReference>
<keyword evidence="1" id="KW-0677">Repeat</keyword>
<dbReference type="InterPro" id="IPR051222">
    <property type="entry name" value="PPR/CCM1_RNA-binding"/>
</dbReference>
<dbReference type="PROSITE" id="PS51375">
    <property type="entry name" value="PPR"/>
    <property type="match status" value="7"/>
</dbReference>
<reference evidence="6 7" key="1">
    <citation type="submission" date="2025-04" db="UniProtKB">
        <authorList>
            <consortium name="RefSeq"/>
        </authorList>
    </citation>
    <scope>IDENTIFICATION</scope>
</reference>
<dbReference type="PANTHER" id="PTHR47942">
    <property type="entry name" value="TETRATRICOPEPTIDE REPEAT (TPR)-LIKE SUPERFAMILY PROTEIN-RELATED"/>
    <property type="match status" value="1"/>
</dbReference>
<proteinExistence type="predicted"/>
<dbReference type="NCBIfam" id="TIGR00756">
    <property type="entry name" value="PPR"/>
    <property type="match status" value="4"/>
</dbReference>
<dbReference type="Pfam" id="PF13812">
    <property type="entry name" value="PPR_3"/>
    <property type="match status" value="1"/>
</dbReference>
<sequence length="828" mass="93318">MAELGVIVSSSLHLPPSSSLSKPSSPPRRSSRRSLRLSPQPLLSDVRIDLTSPASSSEPSTRRLLKYYARLASKIARGGRFTDFLMIAESVLTSDAVAAESSQFVARVDTRMISSGIYDVLRNGGLNVVLDFLNGAHRLGFCPSSFFDEAAIEALGVECRRLVERRRLDEFVEIMETLADYQFFVKEVVDPDVVLRIFVQRRNVEMAVRYASIFPHAQLLLCSVMNEFGKKRDLKSAIRTFEAIKETCGGYNMFACRSIIDICGLCGDLLKSRSIFEELLAQKITPNTYVFNSLMNVNARDLSYTLHVYRHMQALCVTLDLASYNIILKACCNAKRVDLAQDVYKEMKDLQSMGVFKLDVITYSTMIKVFADAKLSQMALNVKEDMLWAGVDLNIVTWSSLISAFTNAGDVDRALQMFEKMIRAGCAPNAQCCNILLNAFVESCQYDRAFRLFYTWKESGFKVFQNMKKREHDNIHDSSLLDQLTGDGDTQSICLYDSKPLGNMVVVPFRPTVATFNILMKACGSDHYRAKSLMDEMKIMDLSPNHISWSILINIYGTSQDIWGAIQAFKTMHRFGIKPDVIAYTTAIKACVENENPKMAFILFEEMKRHKIQPNLVTYNTLLRALTRYGSLHDVQQCLAMYQDMRKAGYNSIDYHLEELLEEWCEGVLSGGNQNKILAGAGRSHTMKKPYSLLIEKVATHLQKDVGDNQAIDIRGLTKVEARIIVLSVLRMIKERYQSGKPIEDDILIISGIGKYANDAANHESDVQHAIIKVLQDELGLEVNTGHGTGPVGNSKDQKYQARRPQDIGLLKVTKESLCHWLQRKNRQ</sequence>
<dbReference type="GeneID" id="120273508"/>
<dbReference type="RefSeq" id="XP_039136076.1">
    <property type="nucleotide sequence ID" value="XM_039280142.1"/>
</dbReference>
<feature type="repeat" description="PPR" evidence="2">
    <location>
        <begin position="359"/>
        <end position="393"/>
    </location>
</feature>
<evidence type="ECO:0000256" key="2">
    <source>
        <dbReference type="PROSITE-ProRule" id="PRU00708"/>
    </source>
</evidence>
<dbReference type="AlphaFoldDB" id="A0AB40C9M8"/>
<feature type="repeat" description="PPR" evidence="2">
    <location>
        <begin position="394"/>
        <end position="428"/>
    </location>
</feature>
<dbReference type="InterPro" id="IPR033443">
    <property type="entry name" value="PROP1-like_PPR_dom"/>
</dbReference>
<accession>A0AB40C9M8</accession>
<dbReference type="Pfam" id="PF17177">
    <property type="entry name" value="PPR_long"/>
    <property type="match status" value="1"/>
</dbReference>
<dbReference type="InterPro" id="IPR011990">
    <property type="entry name" value="TPR-like_helical_dom_sf"/>
</dbReference>
<evidence type="ECO:0000256" key="3">
    <source>
        <dbReference type="SAM" id="MobiDB-lite"/>
    </source>
</evidence>
<feature type="repeat" description="PPR" evidence="2">
    <location>
        <begin position="545"/>
        <end position="579"/>
    </location>
</feature>
<evidence type="ECO:0000256" key="1">
    <source>
        <dbReference type="ARBA" id="ARBA00022737"/>
    </source>
</evidence>
<feature type="domain" description="PROP1-like PPR" evidence="4">
    <location>
        <begin position="299"/>
        <end position="456"/>
    </location>
</feature>
<feature type="compositionally biased region" description="Low complexity" evidence="3">
    <location>
        <begin position="9"/>
        <end position="23"/>
    </location>
</feature>
<dbReference type="Proteomes" id="UP001515500">
    <property type="component" value="Chromosome 12"/>
</dbReference>
<evidence type="ECO:0000259" key="4">
    <source>
        <dbReference type="Pfam" id="PF17177"/>
    </source>
</evidence>